<keyword evidence="5 7" id="KW-0368">Histidine biosynthesis</keyword>
<dbReference type="InterPro" id="IPR011060">
    <property type="entry name" value="RibuloseP-bd_barrel"/>
</dbReference>
<keyword evidence="6" id="KW-0413">Isomerase</keyword>
<dbReference type="InterPro" id="IPR006062">
    <property type="entry name" value="His_biosynth"/>
</dbReference>
<name>A0A6V2QH91_9STRA</name>
<evidence type="ECO:0000256" key="5">
    <source>
        <dbReference type="ARBA" id="ARBA00023102"/>
    </source>
</evidence>
<evidence type="ECO:0000256" key="3">
    <source>
        <dbReference type="ARBA" id="ARBA00012550"/>
    </source>
</evidence>
<dbReference type="EMBL" id="HBNS01061418">
    <property type="protein sequence ID" value="CAE4669289.1"/>
    <property type="molecule type" value="Transcribed_RNA"/>
</dbReference>
<protein>
    <recommendedName>
        <fullName evidence="3">1-(5-phosphoribosyl)-5-[(5-phosphoribosylamino)methylideneamino]imidazole-4-carboxamideisomerase</fullName>
        <ecNumber evidence="3">5.3.1.16</ecNumber>
    </recommendedName>
</protein>
<dbReference type="GO" id="GO:0005737">
    <property type="term" value="C:cytoplasm"/>
    <property type="evidence" value="ECO:0007669"/>
    <property type="project" value="TreeGrafter"/>
</dbReference>
<gene>
    <name evidence="8" type="ORF">DBRI00130_LOCUS44271</name>
</gene>
<sequence>MHDMHTLSTHKHMNFKYFCHFHFVTKMQQHQRRTQHQKKAKSALQAYPNGLQVGGGINETNAQEWLSYGASHVIVTSYVFHHGQIDMERLTNLVNLIGKDKLVLDLSCRRKPNDTNPTKPYYVVTDRWQTYTNVEVNEETLQQLSSYCDEFLVHGVENEGKRCGILEDLVILLGKYSPIPVTYAGGVQGMNDLEMVKTLGDGKVDLTIGSALDCFGGDMSYDEVVAWHKKENSG</sequence>
<dbReference type="Pfam" id="PF00977">
    <property type="entry name" value="His_biosynth"/>
    <property type="match status" value="1"/>
</dbReference>
<dbReference type="InterPro" id="IPR044524">
    <property type="entry name" value="Isoase_HisA-like"/>
</dbReference>
<dbReference type="AlphaFoldDB" id="A0A6V2QH91"/>
<dbReference type="GO" id="GO:0000162">
    <property type="term" value="P:L-tryptophan biosynthetic process"/>
    <property type="evidence" value="ECO:0007669"/>
    <property type="project" value="TreeGrafter"/>
</dbReference>
<proteinExistence type="inferred from homology"/>
<dbReference type="PANTHER" id="PTHR43090:SF2">
    <property type="entry name" value="1-(5-PHOSPHORIBOSYL)-5-[(5-PHOSPHORIBOSYLAMINO)METHYLIDENEAMINO] IMIDAZOLE-4-CARBOXAMIDE ISOMERASE"/>
    <property type="match status" value="1"/>
</dbReference>
<evidence type="ECO:0000256" key="2">
    <source>
        <dbReference type="ARBA" id="ARBA00009667"/>
    </source>
</evidence>
<dbReference type="SUPFAM" id="SSF51366">
    <property type="entry name" value="Ribulose-phoshate binding barrel"/>
    <property type="match status" value="1"/>
</dbReference>
<dbReference type="InterPro" id="IPR013785">
    <property type="entry name" value="Aldolase_TIM"/>
</dbReference>
<accession>A0A6V2QH91</accession>
<dbReference type="GO" id="GO:0000105">
    <property type="term" value="P:L-histidine biosynthetic process"/>
    <property type="evidence" value="ECO:0007669"/>
    <property type="project" value="UniProtKB-UniPathway"/>
</dbReference>
<evidence type="ECO:0000256" key="4">
    <source>
        <dbReference type="ARBA" id="ARBA00022605"/>
    </source>
</evidence>
<dbReference type="UniPathway" id="UPA00031">
    <property type="reaction ID" value="UER00009"/>
</dbReference>
<evidence type="ECO:0000256" key="6">
    <source>
        <dbReference type="ARBA" id="ARBA00023235"/>
    </source>
</evidence>
<dbReference type="NCBIfam" id="TIGR02129">
    <property type="entry name" value="hisA_euk"/>
    <property type="match status" value="1"/>
</dbReference>
<dbReference type="PANTHER" id="PTHR43090">
    <property type="entry name" value="1-(5-PHOSPHORIBOSYL)-5-[(5-PHOSPHORIBOSYLAMINO)METHYLIDENEAMINO] IMIDAZOLE-4-CARBOXAMIDE ISOMERASE"/>
    <property type="match status" value="1"/>
</dbReference>
<comment type="similarity">
    <text evidence="2 7">Belongs to the HisA/HisF family.</text>
</comment>
<comment type="pathway">
    <text evidence="1">Amino-acid biosynthesis; L-histidine biosynthesis; L-histidine from 5-phospho-alpha-D-ribose 1-diphosphate: step 4/9.</text>
</comment>
<organism evidence="8">
    <name type="scientific">Ditylum brightwellii</name>
    <dbReference type="NCBI Taxonomy" id="49249"/>
    <lineage>
        <taxon>Eukaryota</taxon>
        <taxon>Sar</taxon>
        <taxon>Stramenopiles</taxon>
        <taxon>Ochrophyta</taxon>
        <taxon>Bacillariophyta</taxon>
        <taxon>Mediophyceae</taxon>
        <taxon>Lithodesmiophycidae</taxon>
        <taxon>Lithodesmiales</taxon>
        <taxon>Lithodesmiaceae</taxon>
        <taxon>Ditylum</taxon>
    </lineage>
</organism>
<dbReference type="InterPro" id="IPR011858">
    <property type="entry name" value="His6/HISN3"/>
</dbReference>
<evidence type="ECO:0000256" key="7">
    <source>
        <dbReference type="RuleBase" id="RU003657"/>
    </source>
</evidence>
<dbReference type="Gene3D" id="3.20.20.70">
    <property type="entry name" value="Aldolase class I"/>
    <property type="match status" value="1"/>
</dbReference>
<evidence type="ECO:0000256" key="1">
    <source>
        <dbReference type="ARBA" id="ARBA00005133"/>
    </source>
</evidence>
<evidence type="ECO:0000313" key="8">
    <source>
        <dbReference type="EMBL" id="CAE4669289.1"/>
    </source>
</evidence>
<keyword evidence="4 7" id="KW-0028">Amino-acid biosynthesis</keyword>
<dbReference type="GO" id="GO:0003949">
    <property type="term" value="F:1-(5-phosphoribosyl)-5-[(5-phosphoribosylamino)methylideneamino]imidazole-4-carboxamide isomerase activity"/>
    <property type="evidence" value="ECO:0007669"/>
    <property type="project" value="UniProtKB-EC"/>
</dbReference>
<dbReference type="EC" id="5.3.1.16" evidence="3"/>
<reference evidence="8" key="1">
    <citation type="submission" date="2021-01" db="EMBL/GenBank/DDBJ databases">
        <authorList>
            <person name="Corre E."/>
            <person name="Pelletier E."/>
            <person name="Niang G."/>
            <person name="Scheremetjew M."/>
            <person name="Finn R."/>
            <person name="Kale V."/>
            <person name="Holt S."/>
            <person name="Cochrane G."/>
            <person name="Meng A."/>
            <person name="Brown T."/>
            <person name="Cohen L."/>
        </authorList>
    </citation>
    <scope>NUCLEOTIDE SEQUENCE</scope>
    <source>
        <strain evidence="8">GSO104</strain>
    </source>
</reference>